<evidence type="ECO:0000313" key="3">
    <source>
        <dbReference type="Proteomes" id="UP001219568"/>
    </source>
</evidence>
<reference evidence="2" key="2">
    <citation type="submission" date="2023-01" db="EMBL/GenBank/DDBJ databases">
        <authorList>
            <person name="Petersen C."/>
        </authorList>
    </citation>
    <scope>NUCLEOTIDE SEQUENCE</scope>
    <source>
        <strain evidence="2">IBT 15450</strain>
    </source>
</reference>
<dbReference type="SUPFAM" id="SSF57959">
    <property type="entry name" value="Leucine zipper domain"/>
    <property type="match status" value="1"/>
</dbReference>
<evidence type="ECO:0008006" key="4">
    <source>
        <dbReference type="Google" id="ProtNLM"/>
    </source>
</evidence>
<feature type="compositionally biased region" description="Basic residues" evidence="1">
    <location>
        <begin position="1"/>
        <end position="11"/>
    </location>
</feature>
<protein>
    <recommendedName>
        <fullName evidence="4">BZIP domain-containing protein</fullName>
    </recommendedName>
</protein>
<evidence type="ECO:0000256" key="1">
    <source>
        <dbReference type="SAM" id="MobiDB-lite"/>
    </source>
</evidence>
<proteinExistence type="predicted"/>
<gene>
    <name evidence="2" type="ORF">N7460_002094</name>
</gene>
<keyword evidence="3" id="KW-1185">Reference proteome</keyword>
<organism evidence="2 3">
    <name type="scientific">Penicillium canescens</name>
    <dbReference type="NCBI Taxonomy" id="5083"/>
    <lineage>
        <taxon>Eukaryota</taxon>
        <taxon>Fungi</taxon>
        <taxon>Dikarya</taxon>
        <taxon>Ascomycota</taxon>
        <taxon>Pezizomycotina</taxon>
        <taxon>Eurotiomycetes</taxon>
        <taxon>Eurotiomycetidae</taxon>
        <taxon>Eurotiales</taxon>
        <taxon>Aspergillaceae</taxon>
        <taxon>Penicillium</taxon>
    </lineage>
</organism>
<comment type="caution">
    <text evidence="2">The sequence shown here is derived from an EMBL/GenBank/DDBJ whole genome shotgun (WGS) entry which is preliminary data.</text>
</comment>
<reference evidence="2" key="1">
    <citation type="journal article" date="2023" name="IMA Fungus">
        <title>Comparative genomic study of the Penicillium genus elucidates a diverse pangenome and 15 lateral gene transfer events.</title>
        <authorList>
            <person name="Petersen C."/>
            <person name="Sorensen T."/>
            <person name="Nielsen M.R."/>
            <person name="Sondergaard T.E."/>
            <person name="Sorensen J.L."/>
            <person name="Fitzpatrick D.A."/>
            <person name="Frisvad J.C."/>
            <person name="Nielsen K.L."/>
        </authorList>
    </citation>
    <scope>NUCLEOTIDE SEQUENCE</scope>
    <source>
        <strain evidence="2">IBT 15450</strain>
    </source>
</reference>
<dbReference type="Proteomes" id="UP001219568">
    <property type="component" value="Unassembled WGS sequence"/>
</dbReference>
<dbReference type="GO" id="GO:0003700">
    <property type="term" value="F:DNA-binding transcription factor activity"/>
    <property type="evidence" value="ECO:0007669"/>
    <property type="project" value="InterPro"/>
</dbReference>
<dbReference type="Gene3D" id="1.20.5.170">
    <property type="match status" value="1"/>
</dbReference>
<accession>A0AAD6IKK4</accession>
<dbReference type="EMBL" id="JAQJZL010000002">
    <property type="protein sequence ID" value="KAJ6051560.1"/>
    <property type="molecule type" value="Genomic_DNA"/>
</dbReference>
<dbReference type="AlphaFoldDB" id="A0AAD6IKK4"/>
<name>A0AAD6IKK4_PENCN</name>
<dbReference type="CDD" id="cd14688">
    <property type="entry name" value="bZIP_YAP"/>
    <property type="match status" value="1"/>
</dbReference>
<dbReference type="PANTHER" id="PTHR40618:SF1">
    <property type="entry name" value="B-ZIP TRANSCRIPTION FACTOR (EUROFUNG)"/>
    <property type="match status" value="1"/>
</dbReference>
<feature type="region of interest" description="Disordered" evidence="1">
    <location>
        <begin position="1"/>
        <end position="36"/>
    </location>
</feature>
<sequence>MSARTRTGRPRKQSDTRRAQVREAQRAYRSRQQSQLSSLKARVEQLENAFASMSQTIHAFDDQVIQSASQWSQPRLFHAVQLLRNEIVSQFKKAAISFQDTAPSSGLELSQIKDANLGQYVSETPANPQPPSQTNFWDCFLNSSSAMIPSANTLLQDDPSDALLPRSFSPPVTDAPTIQYATTPFTQRLFRAVAESGYRFLSNLEYKDEDIWPEFGLSLQTMPRAHIRAYFERVVSLHICNPILDTRFPFISLGGAGTHFPSPVHDALPSRLELFRGTNGMIHVHSDEDWFDVHDIEGYLISEGIGLGEYPSLLSSISSIEETGTLALNGSVPGTMKVIDEYKLINILSRLPVGLGCVAGFRRSDVERVVSQNVRWINTPTMSPTG</sequence>
<feature type="compositionally biased region" description="Basic and acidic residues" evidence="1">
    <location>
        <begin position="12"/>
        <end position="26"/>
    </location>
</feature>
<dbReference type="InterPro" id="IPR046347">
    <property type="entry name" value="bZIP_sf"/>
</dbReference>
<evidence type="ECO:0000313" key="2">
    <source>
        <dbReference type="EMBL" id="KAJ6051560.1"/>
    </source>
</evidence>
<dbReference type="PANTHER" id="PTHR40618">
    <property type="entry name" value="B-ZIP TRANSCRIPTION FACTOR (EUROFUNG)-RELATED"/>
    <property type="match status" value="1"/>
</dbReference>